<comment type="caution">
    <text evidence="2">The sequence shown here is derived from an EMBL/GenBank/DDBJ whole genome shotgun (WGS) entry which is preliminary data.</text>
</comment>
<sequence>MLTLIYRRLPCLVDQRHMGQVCRSWRDAVAAPAPAGPPPARRRRAPFLLLRRRRRLPQPRFPRPRPGTRCRYFGSCDGGWLFLAIGQVYGHKLLNLPPDELHFDLPNFVRMHGPSSACTGPTGRRTSPWPYSPQPSPRRRSKSTSTASSPRPSSPPGRVARSRTSMCLGHQPPVAIGAAATTPITSPCLEDVINRNGAFHFLTRDEHLLVYTPKIMTIQFFLPGPGERMLRRRRSCSLPRRVPRRTADGRQAHPS</sequence>
<feature type="region of interest" description="Disordered" evidence="1">
    <location>
        <begin position="236"/>
        <end position="255"/>
    </location>
</feature>
<gene>
    <name evidence="2" type="ORF">E2562_029859</name>
</gene>
<evidence type="ECO:0000313" key="2">
    <source>
        <dbReference type="EMBL" id="KAF0927102.1"/>
    </source>
</evidence>
<feature type="region of interest" description="Disordered" evidence="1">
    <location>
        <begin position="114"/>
        <end position="163"/>
    </location>
</feature>
<organism evidence="2 3">
    <name type="scientific">Oryza meyeriana var. granulata</name>
    <dbReference type="NCBI Taxonomy" id="110450"/>
    <lineage>
        <taxon>Eukaryota</taxon>
        <taxon>Viridiplantae</taxon>
        <taxon>Streptophyta</taxon>
        <taxon>Embryophyta</taxon>
        <taxon>Tracheophyta</taxon>
        <taxon>Spermatophyta</taxon>
        <taxon>Magnoliopsida</taxon>
        <taxon>Liliopsida</taxon>
        <taxon>Poales</taxon>
        <taxon>Poaceae</taxon>
        <taxon>BOP clade</taxon>
        <taxon>Oryzoideae</taxon>
        <taxon>Oryzeae</taxon>
        <taxon>Oryzinae</taxon>
        <taxon>Oryza</taxon>
        <taxon>Oryza meyeriana</taxon>
    </lineage>
</organism>
<dbReference type="PANTHER" id="PTHR33110">
    <property type="entry name" value="F-BOX/KELCH-REPEAT PROTEIN-RELATED"/>
    <property type="match status" value="1"/>
</dbReference>
<dbReference type="Proteomes" id="UP000479710">
    <property type="component" value="Unassembled WGS sequence"/>
</dbReference>
<evidence type="ECO:0000256" key="1">
    <source>
        <dbReference type="SAM" id="MobiDB-lite"/>
    </source>
</evidence>
<accession>A0A6G1ER99</accession>
<proteinExistence type="predicted"/>
<feature type="compositionally biased region" description="Basic and acidic residues" evidence="1">
    <location>
        <begin position="245"/>
        <end position="255"/>
    </location>
</feature>
<protein>
    <recommendedName>
        <fullName evidence="4">F-box domain-containing protein</fullName>
    </recommendedName>
</protein>
<reference evidence="2 3" key="1">
    <citation type="submission" date="2019-11" db="EMBL/GenBank/DDBJ databases">
        <title>Whole genome sequence of Oryza granulata.</title>
        <authorList>
            <person name="Li W."/>
        </authorList>
    </citation>
    <scope>NUCLEOTIDE SEQUENCE [LARGE SCALE GENOMIC DNA]</scope>
    <source>
        <strain evidence="3">cv. Menghai</strain>
        <tissue evidence="2">Leaf</tissue>
    </source>
</reference>
<evidence type="ECO:0008006" key="4">
    <source>
        <dbReference type="Google" id="ProtNLM"/>
    </source>
</evidence>
<dbReference type="AlphaFoldDB" id="A0A6G1ER99"/>
<keyword evidence="3" id="KW-1185">Reference proteome</keyword>
<feature type="compositionally biased region" description="Low complexity" evidence="1">
    <location>
        <begin position="143"/>
        <end position="163"/>
    </location>
</feature>
<dbReference type="PANTHER" id="PTHR33110:SF71">
    <property type="entry name" value="F-BOX_KELCH-REPEAT PROTEIN"/>
    <property type="match status" value="1"/>
</dbReference>
<dbReference type="EMBL" id="SPHZ02000003">
    <property type="protein sequence ID" value="KAF0927102.1"/>
    <property type="molecule type" value="Genomic_DNA"/>
</dbReference>
<name>A0A6G1ER99_9ORYZ</name>
<evidence type="ECO:0000313" key="3">
    <source>
        <dbReference type="Proteomes" id="UP000479710"/>
    </source>
</evidence>